<dbReference type="Gene3D" id="1.10.230.10">
    <property type="entry name" value="Cytochrome P450-Terp, domain 2"/>
    <property type="match status" value="1"/>
</dbReference>
<organism evidence="5 6">
    <name type="scientific">Acetoanaerobium noterae</name>
    <dbReference type="NCBI Taxonomy" id="745369"/>
    <lineage>
        <taxon>Bacteria</taxon>
        <taxon>Bacillati</taxon>
        <taxon>Bacillota</taxon>
        <taxon>Clostridia</taxon>
        <taxon>Peptostreptococcales</taxon>
        <taxon>Filifactoraceae</taxon>
        <taxon>Acetoanaerobium</taxon>
    </lineage>
</organism>
<dbReference type="NCBIfam" id="NF010635">
    <property type="entry name" value="PRK14032.1"/>
    <property type="match status" value="1"/>
</dbReference>
<comment type="similarity">
    <text evidence="2">Belongs to the citrate synthase family.</text>
</comment>
<evidence type="ECO:0000313" key="6">
    <source>
        <dbReference type="Proteomes" id="UP000243406"/>
    </source>
</evidence>
<sequence>METAIDKLAILTESNSLIEPELYDKYNVKRGLRNSNGTGVLVGLTKIGSVEGYKLIDDKKIPKEGKLFYRGINVEEIVDGFQKDNRMGFEETTYLLLFGKLPNKTELDDFNKLLSEMRCLPKHFTENMILKIPSSNIMNKLQRSVLVLYSSDDNPEDLSVRNVLKQSLNLIAKFPTIISYGYQAKSHYFYDNSLFIHSPRKDLSTAENILHMIRPDSKYTKTEAETLDLSLVLHAEHGGGNNSAFATHVVSSSGTDTYSAIATAVGSLKGPKHGGANLKVRDMVADIKENVNNWSDKNLLKDYLVKILKKDAFDNSGLIYGMGHAVYTLSDPRAELLKKKAKELACEKDSLKEYELYTNIEELSKEIYKTFKGEDAVISANVDLYSGFVYELLNIPYDLYTALFATSRISGWCAHRIEQIISDKKIMRPAYKSIDKNINYVDLNSR</sequence>
<dbReference type="Gene3D" id="1.10.580.10">
    <property type="entry name" value="Citrate Synthase, domain 1"/>
    <property type="match status" value="1"/>
</dbReference>
<dbReference type="OrthoDB" id="9800864at2"/>
<protein>
    <recommendedName>
        <fullName evidence="3">citrate synthase (unknown stereospecificity)</fullName>
        <ecNumber evidence="3">2.3.3.16</ecNumber>
    </recommendedName>
</protein>
<name>A0A1T5CN87_9FIRM</name>
<dbReference type="PANTHER" id="PTHR11739">
    <property type="entry name" value="CITRATE SYNTHASE"/>
    <property type="match status" value="1"/>
</dbReference>
<dbReference type="GO" id="GO:0006099">
    <property type="term" value="P:tricarboxylic acid cycle"/>
    <property type="evidence" value="ECO:0007669"/>
    <property type="project" value="UniProtKB-UniPathway"/>
</dbReference>
<dbReference type="SUPFAM" id="SSF48256">
    <property type="entry name" value="Citrate synthase"/>
    <property type="match status" value="1"/>
</dbReference>
<dbReference type="InterPro" id="IPR016143">
    <property type="entry name" value="Citrate_synth-like_sm_a-sub"/>
</dbReference>
<dbReference type="EMBL" id="FUYN01000005">
    <property type="protein sequence ID" value="SKB60610.1"/>
    <property type="molecule type" value="Genomic_DNA"/>
</dbReference>
<evidence type="ECO:0000256" key="3">
    <source>
        <dbReference type="ARBA" id="ARBA00012972"/>
    </source>
</evidence>
<evidence type="ECO:0000256" key="1">
    <source>
        <dbReference type="ARBA" id="ARBA00005163"/>
    </source>
</evidence>
<dbReference type="PANTHER" id="PTHR11739:SF4">
    <property type="entry name" value="CITRATE SYNTHASE, PEROXISOMAL"/>
    <property type="match status" value="1"/>
</dbReference>
<evidence type="ECO:0000256" key="4">
    <source>
        <dbReference type="ARBA" id="ARBA00022679"/>
    </source>
</evidence>
<evidence type="ECO:0000313" key="5">
    <source>
        <dbReference type="EMBL" id="SKB60610.1"/>
    </source>
</evidence>
<dbReference type="InterPro" id="IPR002020">
    <property type="entry name" value="Citrate_synthase"/>
</dbReference>
<dbReference type="EC" id="2.3.3.16" evidence="3"/>
<comment type="pathway">
    <text evidence="1">Carbohydrate metabolism; tricarboxylic acid cycle.</text>
</comment>
<gene>
    <name evidence="5" type="ORF">SAMN02745120_2282</name>
</gene>
<accession>A0A1T5CN87</accession>
<dbReference type="Pfam" id="PF00285">
    <property type="entry name" value="Citrate_synt"/>
    <property type="match status" value="1"/>
</dbReference>
<dbReference type="AlphaFoldDB" id="A0A1T5CN87"/>
<dbReference type="RefSeq" id="WP_079590078.1">
    <property type="nucleotide sequence ID" value="NZ_FUYN01000005.1"/>
</dbReference>
<evidence type="ECO:0000256" key="2">
    <source>
        <dbReference type="ARBA" id="ARBA00010566"/>
    </source>
</evidence>
<dbReference type="InterPro" id="IPR036969">
    <property type="entry name" value="Citrate_synthase_sf"/>
</dbReference>
<dbReference type="GO" id="GO:0036440">
    <property type="term" value="F:citrate synthase activity"/>
    <property type="evidence" value="ECO:0007669"/>
    <property type="project" value="UniProtKB-EC"/>
</dbReference>
<dbReference type="PRINTS" id="PR00143">
    <property type="entry name" value="CITRTSNTHASE"/>
</dbReference>
<dbReference type="UniPathway" id="UPA00223"/>
<dbReference type="GO" id="GO:0005829">
    <property type="term" value="C:cytosol"/>
    <property type="evidence" value="ECO:0007669"/>
    <property type="project" value="TreeGrafter"/>
</dbReference>
<dbReference type="Proteomes" id="UP000243406">
    <property type="component" value="Unassembled WGS sequence"/>
</dbReference>
<dbReference type="InterPro" id="IPR016142">
    <property type="entry name" value="Citrate_synth-like_lrg_a-sub"/>
</dbReference>
<keyword evidence="4" id="KW-0808">Transferase</keyword>
<keyword evidence="6" id="KW-1185">Reference proteome</keyword>
<proteinExistence type="inferred from homology"/>
<reference evidence="6" key="1">
    <citation type="submission" date="2017-02" db="EMBL/GenBank/DDBJ databases">
        <authorList>
            <person name="Varghese N."/>
            <person name="Submissions S."/>
        </authorList>
    </citation>
    <scope>NUCLEOTIDE SEQUENCE [LARGE SCALE GENOMIC DNA]</scope>
    <source>
        <strain evidence="6">ATCC 35199</strain>
    </source>
</reference>
<dbReference type="GO" id="GO:0005975">
    <property type="term" value="P:carbohydrate metabolic process"/>
    <property type="evidence" value="ECO:0007669"/>
    <property type="project" value="TreeGrafter"/>
</dbReference>